<feature type="compositionally biased region" description="Polar residues" evidence="4">
    <location>
        <begin position="656"/>
        <end position="665"/>
    </location>
</feature>
<evidence type="ECO:0000259" key="5">
    <source>
        <dbReference type="SMART" id="SM00547"/>
    </source>
</evidence>
<dbReference type="SMART" id="SM00547">
    <property type="entry name" value="ZnF_RBZ"/>
    <property type="match status" value="3"/>
</dbReference>
<dbReference type="Pfam" id="PF00641">
    <property type="entry name" value="Zn_ribbon_RanBP"/>
    <property type="match status" value="1"/>
</dbReference>
<gene>
    <name evidence="6" type="ORF">L486_00950</name>
</gene>
<evidence type="ECO:0000256" key="1">
    <source>
        <dbReference type="ARBA" id="ARBA00022723"/>
    </source>
</evidence>
<dbReference type="EMBL" id="KI669459">
    <property type="protein sequence ID" value="OCF61303.1"/>
    <property type="molecule type" value="Genomic_DNA"/>
</dbReference>
<keyword evidence="7" id="KW-1185">Reference proteome</keyword>
<feature type="compositionally biased region" description="Polar residues" evidence="4">
    <location>
        <begin position="624"/>
        <end position="638"/>
    </location>
</feature>
<dbReference type="GO" id="GO:0008270">
    <property type="term" value="F:zinc ion binding"/>
    <property type="evidence" value="ECO:0007669"/>
    <property type="project" value="UniProtKB-KW"/>
</dbReference>
<feature type="compositionally biased region" description="Basic and acidic residues" evidence="4">
    <location>
        <begin position="1"/>
        <end position="16"/>
    </location>
</feature>
<evidence type="ECO:0000313" key="7">
    <source>
        <dbReference type="Proteomes" id="UP000092583"/>
    </source>
</evidence>
<feature type="region of interest" description="Disordered" evidence="4">
    <location>
        <begin position="73"/>
        <end position="138"/>
    </location>
</feature>
<feature type="region of interest" description="Disordered" evidence="4">
    <location>
        <begin position="552"/>
        <end position="704"/>
    </location>
</feature>
<feature type="compositionally biased region" description="Polar residues" evidence="4">
    <location>
        <begin position="413"/>
        <end position="428"/>
    </location>
</feature>
<feature type="region of interest" description="Disordered" evidence="4">
    <location>
        <begin position="858"/>
        <end position="885"/>
    </location>
</feature>
<evidence type="ECO:0000256" key="3">
    <source>
        <dbReference type="ARBA" id="ARBA00022833"/>
    </source>
</evidence>
<dbReference type="Gene3D" id="4.10.1060.10">
    <property type="entry name" value="Zinc finger, RanBP2-type"/>
    <property type="match status" value="3"/>
</dbReference>
<accession>A0A1B9J0L3</accession>
<feature type="region of interest" description="Disordered" evidence="4">
    <location>
        <begin position="150"/>
        <end position="229"/>
    </location>
</feature>
<reference evidence="6 7" key="1">
    <citation type="submission" date="2013-07" db="EMBL/GenBank/DDBJ databases">
        <title>The Genome Sequence of Kwoniella mangroviensis CBS10435.</title>
        <authorList>
            <consortium name="The Broad Institute Genome Sequencing Platform"/>
            <person name="Cuomo C."/>
            <person name="Litvintseva A."/>
            <person name="Chen Y."/>
            <person name="Heitman J."/>
            <person name="Sun S."/>
            <person name="Springer D."/>
            <person name="Dromer F."/>
            <person name="Young S.K."/>
            <person name="Zeng Q."/>
            <person name="Gargeya S."/>
            <person name="Fitzgerald M."/>
            <person name="Abouelleil A."/>
            <person name="Alvarado L."/>
            <person name="Berlin A.M."/>
            <person name="Chapman S.B."/>
            <person name="Dewar J."/>
            <person name="Goldberg J."/>
            <person name="Griggs A."/>
            <person name="Gujja S."/>
            <person name="Hansen M."/>
            <person name="Howarth C."/>
            <person name="Imamovic A."/>
            <person name="Larimer J."/>
            <person name="McCowan C."/>
            <person name="Murphy C."/>
            <person name="Pearson M."/>
            <person name="Priest M."/>
            <person name="Roberts A."/>
            <person name="Saif S."/>
            <person name="Shea T."/>
            <person name="Sykes S."/>
            <person name="Wortman J."/>
            <person name="Nusbaum C."/>
            <person name="Birren B."/>
        </authorList>
    </citation>
    <scope>NUCLEOTIDE SEQUENCE [LARGE SCALE GENOMIC DNA]</scope>
    <source>
        <strain evidence="6 7">CBS 10435</strain>
    </source>
</reference>
<keyword evidence="2" id="KW-0863">Zinc-finger</keyword>
<keyword evidence="3" id="KW-0862">Zinc</keyword>
<dbReference type="Proteomes" id="UP000092583">
    <property type="component" value="Unassembled WGS sequence"/>
</dbReference>
<feature type="compositionally biased region" description="Low complexity" evidence="4">
    <location>
        <begin position="169"/>
        <end position="189"/>
    </location>
</feature>
<name>A0A1B9J0L3_9TREE</name>
<feature type="compositionally biased region" description="Low complexity" evidence="4">
    <location>
        <begin position="864"/>
        <end position="874"/>
    </location>
</feature>
<feature type="compositionally biased region" description="Basic and acidic residues" evidence="4">
    <location>
        <begin position="429"/>
        <end position="445"/>
    </location>
</feature>
<sequence length="914" mass="97993">MERSSSQRDLRSERLSRTPYTRPEPSRLRKSASMTPFATLKSIVNYVSSPFTRTSSSTAVLPTHSTSNELAVRVTDVDIDQRSESGSEDEWNGEPPSKMEGQDIFSLAAAAGRGGDDFDKRAASWRSKGEVPGGKRQLNRLALQNASSDLKQLEPPTPTAPGHFNFLKSSPSMPALSQSSSLQIPSASSKRPRSPLAAPESSTSALPQGTPLPSSFVKPAPTTPVNTQGLSASASSVALTAFLEAKKGQQMTPEDFRVIETLTENMKAESHLPGQTPPEKKYGGWAAGSYPSGSAIKSSQSFASINQPSPYRQRYLGPGMSPRRMFPQPRKSSLKPLFNFGAEEEDTSKGKKRKTNDEEEVMDVDQNTSSTSRGLSSSASMPSLSAFSTLSANDKEKQKLSVPSHTPARPSPLSRNISSPGSVASTTPVDEKARKKAEAEAAGKKRAAEIIMDIIDEEIGPVIPTRKAEPVIFNPYDRTSLNPSPAPAVPPTVPSTAFAGSTPRKSKGSFSPARRTPARGAAAKLELHKEAMKGSKPLTTIERIQGVKPWEKAGSPVRSSIGRVETPTPDEDIIKIDELVDESEASSSRAPTPAPAPVSAPPKPETAAAAKIPAGETFKPFNPPSITFNNQPLPQSQPAVKDIDTTSFDSPMRKSIIQQSSTSAEGSIPKPTFSFNEPSPAPSPADEEMQEERREVTGKCSTGENNKLDLSKIYLSAKDSALKISKPALPFFTFTLPPRPMESTPKKQVLEEAKKRDQPTFEFSLPASSIAKVAAPAAETQWTCGTCMLKNPESAKDKCTICEEPRPKASSSSSSVFSTSTLVQQAKKNDDQWTCGTCMLKNPDSAKEKCTICDDPRPAPAQVSSSQSSSQSGFTGFGSGFGPKKTEGTWTCSTCMLQNPESAKEKCTICDTPR</sequence>
<dbReference type="STRING" id="1331196.A0A1B9J0L3"/>
<feature type="compositionally biased region" description="Pro residues" evidence="4">
    <location>
        <begin position="484"/>
        <end position="493"/>
    </location>
</feature>
<dbReference type="PANTHER" id="PTHR48125">
    <property type="entry name" value="LP07818P1"/>
    <property type="match status" value="1"/>
</dbReference>
<evidence type="ECO:0000313" key="6">
    <source>
        <dbReference type="EMBL" id="OCF61303.1"/>
    </source>
</evidence>
<organism evidence="6 7">
    <name type="scientific">Kwoniella mangroviensis CBS 10435</name>
    <dbReference type="NCBI Taxonomy" id="1331196"/>
    <lineage>
        <taxon>Eukaryota</taxon>
        <taxon>Fungi</taxon>
        <taxon>Dikarya</taxon>
        <taxon>Basidiomycota</taxon>
        <taxon>Agaricomycotina</taxon>
        <taxon>Tremellomycetes</taxon>
        <taxon>Tremellales</taxon>
        <taxon>Cryptococcaceae</taxon>
        <taxon>Kwoniella</taxon>
    </lineage>
</organism>
<feature type="domain" description="RanBP2-type" evidence="5">
    <location>
        <begin position="831"/>
        <end position="856"/>
    </location>
</feature>
<feature type="region of interest" description="Disordered" evidence="4">
    <location>
        <begin position="299"/>
        <end position="445"/>
    </location>
</feature>
<protein>
    <recommendedName>
        <fullName evidence="5">RanBP2-type domain-containing protein</fullName>
    </recommendedName>
</protein>
<feature type="domain" description="RanBP2-type" evidence="5">
    <location>
        <begin position="780"/>
        <end position="805"/>
    </location>
</feature>
<feature type="region of interest" description="Disordered" evidence="4">
    <location>
        <begin position="1"/>
        <end position="33"/>
    </location>
</feature>
<dbReference type="AlphaFoldDB" id="A0A1B9J0L3"/>
<dbReference type="OrthoDB" id="79830at2759"/>
<feature type="compositionally biased region" description="Polar residues" evidence="4">
    <location>
        <begin position="200"/>
        <end position="213"/>
    </location>
</feature>
<feature type="compositionally biased region" description="Low complexity" evidence="4">
    <location>
        <begin position="369"/>
        <end position="388"/>
    </location>
</feature>
<dbReference type="InterPro" id="IPR001876">
    <property type="entry name" value="Znf_RanBP2"/>
</dbReference>
<keyword evidence="1" id="KW-0479">Metal-binding</keyword>
<feature type="compositionally biased region" description="Low complexity" evidence="4">
    <location>
        <begin position="605"/>
        <end position="614"/>
    </location>
</feature>
<evidence type="ECO:0000256" key="2">
    <source>
        <dbReference type="ARBA" id="ARBA00022771"/>
    </source>
</evidence>
<feature type="region of interest" description="Disordered" evidence="4">
    <location>
        <begin position="482"/>
        <end position="520"/>
    </location>
</feature>
<feature type="compositionally biased region" description="Basic and acidic residues" evidence="4">
    <location>
        <begin position="75"/>
        <end position="85"/>
    </location>
</feature>
<feature type="compositionally biased region" description="Polar residues" evidence="4">
    <location>
        <begin position="299"/>
        <end position="310"/>
    </location>
</feature>
<evidence type="ECO:0000256" key="4">
    <source>
        <dbReference type="SAM" id="MobiDB-lite"/>
    </source>
</evidence>
<feature type="compositionally biased region" description="Pro residues" evidence="4">
    <location>
        <begin position="592"/>
        <end position="604"/>
    </location>
</feature>
<proteinExistence type="predicted"/>
<feature type="domain" description="RanBP2-type" evidence="5">
    <location>
        <begin position="888"/>
        <end position="913"/>
    </location>
</feature>
<reference evidence="7" key="2">
    <citation type="submission" date="2013-12" db="EMBL/GenBank/DDBJ databases">
        <title>Evolution of pathogenesis and genome organization in the Tremellales.</title>
        <authorList>
            <person name="Cuomo C."/>
            <person name="Litvintseva A."/>
            <person name="Heitman J."/>
            <person name="Chen Y."/>
            <person name="Sun S."/>
            <person name="Springer D."/>
            <person name="Dromer F."/>
            <person name="Young S."/>
            <person name="Zeng Q."/>
            <person name="Chapman S."/>
            <person name="Gujja S."/>
            <person name="Saif S."/>
            <person name="Birren B."/>
        </authorList>
    </citation>
    <scope>NUCLEOTIDE SEQUENCE [LARGE SCALE GENOMIC DNA]</scope>
    <source>
        <strain evidence="7">CBS 10435</strain>
    </source>
</reference>
<dbReference type="PANTHER" id="PTHR48125:SF10">
    <property type="entry name" value="OS12G0136300 PROTEIN"/>
    <property type="match status" value="1"/>
</dbReference>